<feature type="region of interest" description="Disordered" evidence="1">
    <location>
        <begin position="1"/>
        <end position="190"/>
    </location>
</feature>
<evidence type="ECO:0000313" key="2">
    <source>
        <dbReference type="EMBL" id="OAE28891.1"/>
    </source>
</evidence>
<evidence type="ECO:0000313" key="3">
    <source>
        <dbReference type="Proteomes" id="UP000077202"/>
    </source>
</evidence>
<name>A0A176W8F2_MARPO</name>
<dbReference type="EMBL" id="LVLJ01001637">
    <property type="protein sequence ID" value="OAE28891.1"/>
    <property type="molecule type" value="Genomic_DNA"/>
</dbReference>
<sequence>MGEIEFNFRACEPAQRRSVKPSVREGGRYASKPAQQSSGNPGRYVKNVDVDTDKEETHASTPLAQPRAEGESLAARVPRKRRWEGGAEKGQHRDSATLKRKRPLHELCSRPKHKARKLVLPASSAETRRVVEGKDSPSFEEDRSVRTAERSADLPSPKARTPSAEARLSSGQERRHAAPTNVPVADRCSK</sequence>
<feature type="compositionally biased region" description="Basic and acidic residues" evidence="1">
    <location>
        <begin position="46"/>
        <end position="58"/>
    </location>
</feature>
<dbReference type="Proteomes" id="UP000077202">
    <property type="component" value="Unassembled WGS sequence"/>
</dbReference>
<organism evidence="2 3">
    <name type="scientific">Marchantia polymorpha subsp. ruderalis</name>
    <dbReference type="NCBI Taxonomy" id="1480154"/>
    <lineage>
        <taxon>Eukaryota</taxon>
        <taxon>Viridiplantae</taxon>
        <taxon>Streptophyta</taxon>
        <taxon>Embryophyta</taxon>
        <taxon>Marchantiophyta</taxon>
        <taxon>Marchantiopsida</taxon>
        <taxon>Marchantiidae</taxon>
        <taxon>Marchantiales</taxon>
        <taxon>Marchantiaceae</taxon>
        <taxon>Marchantia</taxon>
    </lineage>
</organism>
<gene>
    <name evidence="2" type="ORF">AXG93_2255s1230</name>
</gene>
<dbReference type="AlphaFoldDB" id="A0A176W8F2"/>
<feature type="compositionally biased region" description="Basic and acidic residues" evidence="1">
    <location>
        <begin position="126"/>
        <end position="152"/>
    </location>
</feature>
<proteinExistence type="predicted"/>
<evidence type="ECO:0000256" key="1">
    <source>
        <dbReference type="SAM" id="MobiDB-lite"/>
    </source>
</evidence>
<protein>
    <submittedName>
        <fullName evidence="2">Uncharacterized protein</fullName>
    </submittedName>
</protein>
<feature type="compositionally biased region" description="Basic and acidic residues" evidence="1">
    <location>
        <begin position="83"/>
        <end position="97"/>
    </location>
</feature>
<comment type="caution">
    <text evidence="2">The sequence shown here is derived from an EMBL/GenBank/DDBJ whole genome shotgun (WGS) entry which is preliminary data.</text>
</comment>
<accession>A0A176W8F2</accession>
<keyword evidence="3" id="KW-1185">Reference proteome</keyword>
<reference evidence="2" key="1">
    <citation type="submission" date="2016-03" db="EMBL/GenBank/DDBJ databases">
        <title>Mechanisms controlling the formation of the plant cell surface in tip-growing cells are functionally conserved among land plants.</title>
        <authorList>
            <person name="Honkanen S."/>
            <person name="Jones V.A."/>
            <person name="Morieri G."/>
            <person name="Champion C."/>
            <person name="Hetherington A.J."/>
            <person name="Kelly S."/>
            <person name="Saint-Marcoux D."/>
            <person name="Proust H."/>
            <person name="Prescott H."/>
            <person name="Dolan L."/>
        </authorList>
    </citation>
    <scope>NUCLEOTIDE SEQUENCE [LARGE SCALE GENOMIC DNA]</scope>
    <source>
        <tissue evidence="2">Whole gametophyte</tissue>
    </source>
</reference>